<dbReference type="EMBL" id="CAUYUJ010021125">
    <property type="protein sequence ID" value="CAK0902824.1"/>
    <property type="molecule type" value="Genomic_DNA"/>
</dbReference>
<feature type="compositionally biased region" description="Acidic residues" evidence="1">
    <location>
        <begin position="19"/>
        <end position="28"/>
    </location>
</feature>
<proteinExistence type="predicted"/>
<evidence type="ECO:0000313" key="3">
    <source>
        <dbReference type="Proteomes" id="UP001189429"/>
    </source>
</evidence>
<name>A0ABN9XWG8_9DINO</name>
<dbReference type="Proteomes" id="UP001189429">
    <property type="component" value="Unassembled WGS sequence"/>
</dbReference>
<feature type="compositionally biased region" description="Basic residues" evidence="1">
    <location>
        <begin position="119"/>
        <end position="128"/>
    </location>
</feature>
<sequence length="128" mass="13410">MGSCFGCKMAQRDITLADADPESSDEDSGAGSEGAVGVPYPSPRRSPRGGEVVEQAQWKVGRRLWGWCACDFDVSPGASPIETGAGEVLQGSGPRSGSSPTRRFGPEIPPLNLSAPAAPKKKKPKPRM</sequence>
<organism evidence="2 3">
    <name type="scientific">Prorocentrum cordatum</name>
    <dbReference type="NCBI Taxonomy" id="2364126"/>
    <lineage>
        <taxon>Eukaryota</taxon>
        <taxon>Sar</taxon>
        <taxon>Alveolata</taxon>
        <taxon>Dinophyceae</taxon>
        <taxon>Prorocentrales</taxon>
        <taxon>Prorocentraceae</taxon>
        <taxon>Prorocentrum</taxon>
    </lineage>
</organism>
<feature type="compositionally biased region" description="Low complexity" evidence="1">
    <location>
        <begin position="91"/>
        <end position="103"/>
    </location>
</feature>
<feature type="region of interest" description="Disordered" evidence="1">
    <location>
        <begin position="16"/>
        <end position="52"/>
    </location>
</feature>
<feature type="region of interest" description="Disordered" evidence="1">
    <location>
        <begin position="79"/>
        <end position="128"/>
    </location>
</feature>
<evidence type="ECO:0000256" key="1">
    <source>
        <dbReference type="SAM" id="MobiDB-lite"/>
    </source>
</evidence>
<reference evidence="2" key="1">
    <citation type="submission" date="2023-10" db="EMBL/GenBank/DDBJ databases">
        <authorList>
            <person name="Chen Y."/>
            <person name="Shah S."/>
            <person name="Dougan E. K."/>
            <person name="Thang M."/>
            <person name="Chan C."/>
        </authorList>
    </citation>
    <scope>NUCLEOTIDE SEQUENCE [LARGE SCALE GENOMIC DNA]</scope>
</reference>
<protein>
    <submittedName>
        <fullName evidence="2">Uncharacterized protein</fullName>
    </submittedName>
</protein>
<comment type="caution">
    <text evidence="2">The sequence shown here is derived from an EMBL/GenBank/DDBJ whole genome shotgun (WGS) entry which is preliminary data.</text>
</comment>
<evidence type="ECO:0000313" key="2">
    <source>
        <dbReference type="EMBL" id="CAK0902824.1"/>
    </source>
</evidence>
<accession>A0ABN9XWG8</accession>
<gene>
    <name evidence="2" type="ORF">PCOR1329_LOCUS79314</name>
</gene>
<keyword evidence="3" id="KW-1185">Reference proteome</keyword>